<proteinExistence type="predicted"/>
<keyword evidence="2" id="KW-0479">Metal-binding</keyword>
<dbReference type="InterPro" id="IPR001965">
    <property type="entry name" value="Znf_PHD"/>
</dbReference>
<evidence type="ECO:0000313" key="9">
    <source>
        <dbReference type="EMBL" id="CAD8070745.1"/>
    </source>
</evidence>
<evidence type="ECO:0000256" key="1">
    <source>
        <dbReference type="ARBA" id="ARBA00004123"/>
    </source>
</evidence>
<dbReference type="EMBL" id="CAJJDM010000046">
    <property type="protein sequence ID" value="CAD8070745.1"/>
    <property type="molecule type" value="Genomic_DNA"/>
</dbReference>
<dbReference type="GO" id="GO:0008270">
    <property type="term" value="F:zinc ion binding"/>
    <property type="evidence" value="ECO:0007669"/>
    <property type="project" value="UniProtKB-KW"/>
</dbReference>
<keyword evidence="3 6" id="KW-0863">Zinc-finger</keyword>
<feature type="domain" description="PHD-type" evidence="8">
    <location>
        <begin position="249"/>
        <end position="296"/>
    </location>
</feature>
<evidence type="ECO:0000256" key="7">
    <source>
        <dbReference type="SAM" id="Coils"/>
    </source>
</evidence>
<dbReference type="InterPro" id="IPR019786">
    <property type="entry name" value="Zinc_finger_PHD-type_CS"/>
</dbReference>
<evidence type="ECO:0000256" key="6">
    <source>
        <dbReference type="PROSITE-ProRule" id="PRU00146"/>
    </source>
</evidence>
<comment type="subcellular location">
    <subcellularLocation>
        <location evidence="1">Nucleus</location>
    </subcellularLocation>
</comment>
<sequence>MNCSVCGLNFLRKDKGCQLKECQKCKLKYHRYCYGYNNLDEYCDPCQDNVQTPVCYICGQNGLLRRVSGYNEMYVHVICAIFDPYIQVRDYHTMSFSLQNQKDKKTKEKCSNCDQFGASIKCLDCQAVAHPHCIFKEKIQKELEQIENEQWILNLKFHGNNQDPNIIDVDQQEIKNELYDIQEAFSITIDNIFEVPQINEKSTKELKDEVLLNLESIFNNYTLPIKKQQFWTDYNKIESYCQSHMESHVIFCICRNSLDNQQMVQCEYCYEWFHFGCIKKKQIKQDYYLCEGCKKWNNRRQQIDLDNPILLNLEDLIIPKEIYKIYLLDVLPILLYMEAIMRRLPRLILTQDDYKNLKLIKSFLASMPIKPSAEIQLDKILLKQKLLEELKQQMLSLLPIQLEKNKSFFEELSKQLRNKGYSFDKEERKVLKQFILSRKQMKFKIEKGINDGYLVETTFNLLDENILDAHKLFIHPNETLFQLINRYVVSSNIKKEFKQLFEGAKFQWDIPYIENQLELTVYKQYIIMKNQKSKPLVDKLIELKKMAIKSNITMGCIKLIEKLIQESTTLEDVNMKTNLQQIIEFPFNNEKLLNQIQSHFESQLIQEFKADLESKIEKNCRLTERDYQGLYSFDNIQKAAQESSIIKRVFDQLIEIQNRCQNQEKITSESCSDILDLMDKCLFTNEYLENYKIKLRKFQEFDNKLKEILTIKELEQIDNECKSYGFELDIQSRRKDLIQAIEIIENKPNIIDCLDQYRYLKSGELELYIQQSQQQIEFIKQFYYIAYKRQDNLQIMLQKIKEIKDLDFSNEIISQVTIPQVVFDEISQIVLNFRQIQWRYECQKLLNESNNSEAQNGKKKYNINQVIKLLNSDIQIQDHYYLMLMQKIKCQYDIWLQSMKDFELQLEGSKAPEQYLLIQLINNNYYYEPNMQSQLWSFYIQMLWMQKAEEFLESKANILSLKTLINCAQIANIKTNNQLLNKLKENIKIYENLNQKYKEYQEQRLIWLRNKELINNLQTYQQYFEFLENKPDAEIMSEILNQAKQYQGLKLKELGDDIQEVKQVLFQYNELVQKQPDNNLYIQQLFKIRTCYCHCYLKIKGFSLQLMYNMIKQQSLRCLKQRSNNDQMQERLNEVDMLITLGGEEWQQKLGLLYKQRQKNTNSADLKFIDYSLRDDFEWIGWMKESMQNANQILNQEKQNKKQLKEEKIQNKQQQQTKADDVWEDLRKISRERLKKILYKYKNWRQVNEQSIFNLEVSIFQEMNLNREKYLKEMKKILEIIKLNKQKNLSYEEMRKIKDNKKTENQQSIIMEKHKKQQQQQQSIKIVKIASQSIPQIICQQIIQNNEQDKFNKQDIHFQQNKVNNQTSISNPQGQNDTFKIKEKELLMNIGELNLLLKKKSDENRESWLIRPSLLTYDHQLIQYFPRPELITVTCETYSSAKTVVEYLTQKQSQFKMIIGWVYSKNIAVAGDLFNLADKLKYSRQCVGTKQGNVGLTLIYYDFLKKLKPTTKWILMRDQFENQQIMNNLQNYHTLEKFKARLCFVYYIKDYKISPNTILSQPVDYIDVLEEPKLRIIIENYKNLQYMQSTQTNQADSIQSQNIEPITKEENKDDNAQQNLNVHTMLKEIPGIFSLLNQ</sequence>
<organism evidence="9 10">
    <name type="scientific">Paramecium primaurelia</name>
    <dbReference type="NCBI Taxonomy" id="5886"/>
    <lineage>
        <taxon>Eukaryota</taxon>
        <taxon>Sar</taxon>
        <taxon>Alveolata</taxon>
        <taxon>Ciliophora</taxon>
        <taxon>Intramacronucleata</taxon>
        <taxon>Oligohymenophorea</taxon>
        <taxon>Peniculida</taxon>
        <taxon>Parameciidae</taxon>
        <taxon>Paramecium</taxon>
    </lineage>
</organism>
<feature type="coiled-coil region" evidence="7">
    <location>
        <begin position="1184"/>
        <end position="1215"/>
    </location>
</feature>
<dbReference type="Pfam" id="PF13832">
    <property type="entry name" value="zf-HC5HC2H_2"/>
    <property type="match status" value="1"/>
</dbReference>
<dbReference type="PANTHER" id="PTHR46174:SF1">
    <property type="entry name" value="CXXC-TYPE ZINC FINGER PROTEIN 1"/>
    <property type="match status" value="1"/>
</dbReference>
<dbReference type="InterPro" id="IPR037869">
    <property type="entry name" value="Spp1/CFP1"/>
</dbReference>
<evidence type="ECO:0000256" key="4">
    <source>
        <dbReference type="ARBA" id="ARBA00022833"/>
    </source>
</evidence>
<evidence type="ECO:0000313" key="10">
    <source>
        <dbReference type="Proteomes" id="UP000688137"/>
    </source>
</evidence>
<evidence type="ECO:0000259" key="8">
    <source>
        <dbReference type="PROSITE" id="PS50016"/>
    </source>
</evidence>
<evidence type="ECO:0000256" key="2">
    <source>
        <dbReference type="ARBA" id="ARBA00022723"/>
    </source>
</evidence>
<dbReference type="Proteomes" id="UP000688137">
    <property type="component" value="Unassembled WGS sequence"/>
</dbReference>
<dbReference type="PROSITE" id="PS50016">
    <property type="entry name" value="ZF_PHD_2"/>
    <property type="match status" value="1"/>
</dbReference>
<feature type="coiled-coil region" evidence="7">
    <location>
        <begin position="973"/>
        <end position="1030"/>
    </location>
</feature>
<keyword evidence="10" id="KW-1185">Reference proteome</keyword>
<dbReference type="SMART" id="SM00249">
    <property type="entry name" value="PHD"/>
    <property type="match status" value="3"/>
</dbReference>
<reference evidence="9" key="1">
    <citation type="submission" date="2021-01" db="EMBL/GenBank/DDBJ databases">
        <authorList>
            <consortium name="Genoscope - CEA"/>
            <person name="William W."/>
        </authorList>
    </citation>
    <scope>NUCLEOTIDE SEQUENCE</scope>
</reference>
<keyword evidence="5" id="KW-0539">Nucleus</keyword>
<keyword evidence="7" id="KW-0175">Coiled coil</keyword>
<protein>
    <recommendedName>
        <fullName evidence="8">PHD-type domain-containing protein</fullName>
    </recommendedName>
</protein>
<accession>A0A8S1LXQ4</accession>
<dbReference type="PROSITE" id="PS01359">
    <property type="entry name" value="ZF_PHD_1"/>
    <property type="match status" value="1"/>
</dbReference>
<keyword evidence="4" id="KW-0862">Zinc</keyword>
<dbReference type="GO" id="GO:0045893">
    <property type="term" value="P:positive regulation of DNA-templated transcription"/>
    <property type="evidence" value="ECO:0007669"/>
    <property type="project" value="TreeGrafter"/>
</dbReference>
<dbReference type="PANTHER" id="PTHR46174">
    <property type="entry name" value="CXXC-TYPE ZINC FINGER PROTEIN 1"/>
    <property type="match status" value="1"/>
</dbReference>
<evidence type="ECO:0000256" key="3">
    <source>
        <dbReference type="ARBA" id="ARBA00022771"/>
    </source>
</evidence>
<comment type="caution">
    <text evidence="9">The sequence shown here is derived from an EMBL/GenBank/DDBJ whole genome shotgun (WGS) entry which is preliminary data.</text>
</comment>
<dbReference type="GO" id="GO:0048188">
    <property type="term" value="C:Set1C/COMPASS complex"/>
    <property type="evidence" value="ECO:0007669"/>
    <property type="project" value="InterPro"/>
</dbReference>
<gene>
    <name evidence="9" type="ORF">PPRIM_AZ9-3.1.T0460117</name>
</gene>
<dbReference type="OMA" id="MESHVIF"/>
<dbReference type="InterPro" id="IPR019787">
    <property type="entry name" value="Znf_PHD-finger"/>
</dbReference>
<name>A0A8S1LXQ4_PARPR</name>
<evidence type="ECO:0000256" key="5">
    <source>
        <dbReference type="ARBA" id="ARBA00023242"/>
    </source>
</evidence>